<reference evidence="3 4" key="1">
    <citation type="journal article" name="Sci. Rep.">
        <title>Telomere-to-telomere assembled and centromere annotated genomes of the two main subspecies of the button mushroom Agaricus bisporus reveal especially polymorphic chromosome ends.</title>
        <authorList>
            <person name="Sonnenberg A.S.M."/>
            <person name="Sedaghat-Telgerd N."/>
            <person name="Lavrijssen B."/>
            <person name="Ohm R.A."/>
            <person name="Hendrickx P.M."/>
            <person name="Scholtmeijer K."/>
            <person name="Baars J.J.P."/>
            <person name="van Peer A."/>
        </authorList>
    </citation>
    <scope>NUCLEOTIDE SEQUENCE [LARGE SCALE GENOMIC DNA]</scope>
    <source>
        <strain evidence="3 4">H119_p4</strain>
    </source>
</reference>
<feature type="region of interest" description="Disordered" evidence="1">
    <location>
        <begin position="290"/>
        <end position="319"/>
    </location>
</feature>
<accession>A0A8H7EWJ2</accession>
<feature type="compositionally biased region" description="Acidic residues" evidence="1">
    <location>
        <begin position="162"/>
        <end position="177"/>
    </location>
</feature>
<feature type="compositionally biased region" description="Low complexity" evidence="1">
    <location>
        <begin position="119"/>
        <end position="132"/>
    </location>
</feature>
<dbReference type="EMBL" id="JABXXO010000014">
    <property type="protein sequence ID" value="KAF7761184.1"/>
    <property type="molecule type" value="Genomic_DNA"/>
</dbReference>
<name>A0A8H7EWJ2_AGABI</name>
<organism evidence="3 4">
    <name type="scientific">Agaricus bisporus var. burnettii</name>
    <dbReference type="NCBI Taxonomy" id="192524"/>
    <lineage>
        <taxon>Eukaryota</taxon>
        <taxon>Fungi</taxon>
        <taxon>Dikarya</taxon>
        <taxon>Basidiomycota</taxon>
        <taxon>Agaricomycotina</taxon>
        <taxon>Agaricomycetes</taxon>
        <taxon>Agaricomycetidae</taxon>
        <taxon>Agaricales</taxon>
        <taxon>Agaricineae</taxon>
        <taxon>Agaricaceae</taxon>
        <taxon>Agaricus</taxon>
    </lineage>
</organism>
<feature type="compositionally biased region" description="Basic and acidic residues" evidence="1">
    <location>
        <begin position="290"/>
        <end position="303"/>
    </location>
</feature>
<sequence length="616" mass="68426">MSVYYHTRLADQDPFPADLTRILTPWNYLSASPVPQKYQRTHLVPCSDSPRTFLDTPSPRSLVAQDLSRTPVLLESDADYFLQSTPFERQFVVSVSPGWLQPLQEVSPVVRASSSLDVVAPSPSDVSVSPALELRYPVPVPDPSSDGESEPDDDNGFSSDDGVSDADAEGEDDDEENPQSAIYQVMSRENSFLRRLHVVAPASPVVLSPPRSNTIALQSPCKISPQTLSSLSFEAAYYASSSIRDSFINESDYPAPPFSKRSSVLEELAYPVPSSPKEPLSAETLAYPEHLEDGLPLRSRDVRTSLPDGSPPVTPEQACSASLLSPLTPLTPLTPPVTLTLRIPILPTRRTTRLVSQKRRLSEEMSTPYSAPSKRARLSRDTSIRRKSVVSDVVAASPPPSAMATGSVLIYSTRSFPQTIIISPKFPLFYRRYPISSYFQPPEFSSPLVLFNLRDPGGTYNHPRSVFDLYTPRFVKGKGTGKLGLCPICVEPTHRGGENKKNWLAMKFSAFNYHLQYSHGISAATGRPFPPPSDFQVVPRPNAAKKERLEVLHGKCQKCRKWVPVEGVKDVESKVKELVWWKHAASCYHEIPCEGDERDYFEKDEVFAVMEKYHVT</sequence>
<dbReference type="Pfam" id="PF14616">
    <property type="entry name" value="Rua1_C"/>
    <property type="match status" value="1"/>
</dbReference>
<evidence type="ECO:0000259" key="2">
    <source>
        <dbReference type="Pfam" id="PF14616"/>
    </source>
</evidence>
<proteinExistence type="predicted"/>
<dbReference type="AlphaFoldDB" id="A0A8H7EWJ2"/>
<protein>
    <recommendedName>
        <fullName evidence="2">Transcription regulator Rua1 C-terminal domain-containing protein</fullName>
    </recommendedName>
</protein>
<evidence type="ECO:0000256" key="1">
    <source>
        <dbReference type="SAM" id="MobiDB-lite"/>
    </source>
</evidence>
<dbReference type="PANTHER" id="PTHR28125:SF2">
    <property type="entry name" value="MEIOTIC EXPRESSION UP-REGULATED PROTEIN 26"/>
    <property type="match status" value="1"/>
</dbReference>
<feature type="domain" description="Transcription regulator Rua1 C-terminal" evidence="2">
    <location>
        <begin position="466"/>
        <end position="587"/>
    </location>
</feature>
<feature type="compositionally biased region" description="Acidic residues" evidence="1">
    <location>
        <begin position="145"/>
        <end position="155"/>
    </location>
</feature>
<gene>
    <name evidence="3" type="ORF">Agabi119p4_10593</name>
</gene>
<dbReference type="PANTHER" id="PTHR28125">
    <property type="entry name" value="MEIOTIC EXPRESSION UP-REGULATED PROTEIN 26"/>
    <property type="match status" value="1"/>
</dbReference>
<comment type="caution">
    <text evidence="3">The sequence shown here is derived from an EMBL/GenBank/DDBJ whole genome shotgun (WGS) entry which is preliminary data.</text>
</comment>
<feature type="region of interest" description="Disordered" evidence="1">
    <location>
        <begin position="119"/>
        <end position="178"/>
    </location>
</feature>
<dbReference type="InterPro" id="IPR028012">
    <property type="entry name" value="Rua1_C"/>
</dbReference>
<feature type="region of interest" description="Disordered" evidence="1">
    <location>
        <begin position="356"/>
        <end position="382"/>
    </location>
</feature>
<evidence type="ECO:0000313" key="3">
    <source>
        <dbReference type="EMBL" id="KAF7761184.1"/>
    </source>
</evidence>
<evidence type="ECO:0000313" key="4">
    <source>
        <dbReference type="Proteomes" id="UP000629468"/>
    </source>
</evidence>
<dbReference type="Proteomes" id="UP000629468">
    <property type="component" value="Unassembled WGS sequence"/>
</dbReference>